<name>A0A086KSH8_TOXGO</name>
<dbReference type="PANTHER" id="PTHR11461:SF211">
    <property type="entry name" value="GH10112P-RELATED"/>
    <property type="match status" value="1"/>
</dbReference>
<dbReference type="GO" id="GO:0005615">
    <property type="term" value="C:extracellular space"/>
    <property type="evidence" value="ECO:0007669"/>
    <property type="project" value="InterPro"/>
</dbReference>
<comment type="caution">
    <text evidence="4">The sequence shown here is derived from an EMBL/GenBank/DDBJ whole genome shotgun (WGS) entry which is preliminary data.</text>
</comment>
<evidence type="ECO:0000313" key="4">
    <source>
        <dbReference type="EMBL" id="KFG47346.1"/>
    </source>
</evidence>
<dbReference type="GO" id="GO:0004867">
    <property type="term" value="F:serine-type endopeptidase inhibitor activity"/>
    <property type="evidence" value="ECO:0007669"/>
    <property type="project" value="InterPro"/>
</dbReference>
<protein>
    <submittedName>
        <fullName evidence="4">Protease inhibitor PI1</fullName>
    </submittedName>
</protein>
<dbReference type="InterPro" id="IPR042178">
    <property type="entry name" value="Serpin_sf_1"/>
</dbReference>
<dbReference type="InterPro" id="IPR042185">
    <property type="entry name" value="Serpin_sf_2"/>
</dbReference>
<accession>A0A086KSH8</accession>
<dbReference type="InterPro" id="IPR023796">
    <property type="entry name" value="Serpin_dom"/>
</dbReference>
<comment type="similarity">
    <text evidence="1 2">Belongs to the serpin family.</text>
</comment>
<dbReference type="Pfam" id="PF00079">
    <property type="entry name" value="Serpin"/>
    <property type="match status" value="1"/>
</dbReference>
<evidence type="ECO:0000259" key="3">
    <source>
        <dbReference type="SMART" id="SM00093"/>
    </source>
</evidence>
<dbReference type="Proteomes" id="UP000028837">
    <property type="component" value="Unassembled WGS sequence"/>
</dbReference>
<evidence type="ECO:0000256" key="2">
    <source>
        <dbReference type="RuleBase" id="RU000411"/>
    </source>
</evidence>
<gene>
    <name evidence="4" type="ORF">TGDOM2_217430</name>
</gene>
<sequence>MTATPAGTLVRLYSSLVSGQHKSADGDCNFAFSPYAVSAVLAGLYFGARGTSREQLENHYFEGRSAADAAACLNEAIPAVSQKEEGVDPDIQSSVVLQAANRLYASKELMEAFLPQFREFRETLEKALHTEALLANFKTNSNGEREKINEWVCSVTKRKIVDLLPPAAVTPETTLLLVGTLYFKGPWLKPFVPCECSSLSKFYRQGPSGATISQEGIRFMESTQVCSGALRYGFKHTDRPGFGLTLLEVPYIDIQSSMVFFMPDKPTDLAELEMMWREQPDLLNDLVQGMADSSGTELQDVELTIRLPYLKVSGDTISLTSALESLGVTDVFGSSADLSGINGGRNLFVSDVFHRCLVEIDEEGTDAAAGAAAGVACVSLPFVREHKVINIDRSFLFQTRKLKRVQGLRAGNSPAMRKDDDILFVGRVVDVGVLQSGGE</sequence>
<proteinExistence type="inferred from homology"/>
<dbReference type="SMART" id="SM00093">
    <property type="entry name" value="SERPIN"/>
    <property type="match status" value="1"/>
</dbReference>
<evidence type="ECO:0000313" key="5">
    <source>
        <dbReference type="Proteomes" id="UP000028837"/>
    </source>
</evidence>
<dbReference type="Gene3D" id="2.30.39.10">
    <property type="entry name" value="Alpha-1-antitrypsin, domain 1"/>
    <property type="match status" value="1"/>
</dbReference>
<dbReference type="VEuPathDB" id="ToxoDB:TGDOM2_217430"/>
<dbReference type="OrthoDB" id="671595at2759"/>
<dbReference type="InterPro" id="IPR036186">
    <property type="entry name" value="Serpin_sf"/>
</dbReference>
<evidence type="ECO:0000256" key="1">
    <source>
        <dbReference type="ARBA" id="ARBA00009500"/>
    </source>
</evidence>
<reference evidence="4 5" key="1">
    <citation type="submission" date="2014-02" db="EMBL/GenBank/DDBJ databases">
        <authorList>
            <person name="Sibley D."/>
            <person name="Venepally P."/>
            <person name="Karamycheva S."/>
            <person name="Hadjithomas M."/>
            <person name="Khan A."/>
            <person name="Brunk B."/>
            <person name="Roos D."/>
            <person name="Caler E."/>
            <person name="Lorenzi H."/>
        </authorList>
    </citation>
    <scope>NUCLEOTIDE SEQUENCE [LARGE SCALE GENOMIC DNA]</scope>
    <source>
        <strain evidence="4 5">GAB2-2007-GAL-DOM2</strain>
    </source>
</reference>
<organism evidence="4 5">
    <name type="scientific">Toxoplasma gondii GAB2-2007-GAL-DOM2</name>
    <dbReference type="NCBI Taxonomy" id="1130820"/>
    <lineage>
        <taxon>Eukaryota</taxon>
        <taxon>Sar</taxon>
        <taxon>Alveolata</taxon>
        <taxon>Apicomplexa</taxon>
        <taxon>Conoidasida</taxon>
        <taxon>Coccidia</taxon>
        <taxon>Eucoccidiorida</taxon>
        <taxon>Eimeriorina</taxon>
        <taxon>Sarcocystidae</taxon>
        <taxon>Toxoplasma</taxon>
    </lineage>
</organism>
<dbReference type="SUPFAM" id="SSF56574">
    <property type="entry name" value="Serpins"/>
    <property type="match status" value="1"/>
</dbReference>
<dbReference type="EMBL" id="AHZU02000203">
    <property type="protein sequence ID" value="KFG47346.1"/>
    <property type="molecule type" value="Genomic_DNA"/>
</dbReference>
<dbReference type="AlphaFoldDB" id="A0A086KSH8"/>
<dbReference type="Gene3D" id="3.30.497.10">
    <property type="entry name" value="Antithrombin, subunit I, domain 2"/>
    <property type="match status" value="1"/>
</dbReference>
<feature type="domain" description="Serpin" evidence="3">
    <location>
        <begin position="10"/>
        <end position="431"/>
    </location>
</feature>
<dbReference type="InterPro" id="IPR000215">
    <property type="entry name" value="Serpin_fam"/>
</dbReference>
<dbReference type="PANTHER" id="PTHR11461">
    <property type="entry name" value="SERINE PROTEASE INHIBITOR, SERPIN"/>
    <property type="match status" value="1"/>
</dbReference>
<dbReference type="CDD" id="cd19604">
    <property type="entry name" value="serpin_protozoa"/>
    <property type="match status" value="1"/>
</dbReference>